<dbReference type="EMBL" id="SLXM01000001">
    <property type="protein sequence ID" value="TCP28676.1"/>
    <property type="molecule type" value="Genomic_DNA"/>
</dbReference>
<accession>A0A4V2SMV6</accession>
<evidence type="ECO:0000313" key="2">
    <source>
        <dbReference type="Proteomes" id="UP000294564"/>
    </source>
</evidence>
<dbReference type="Gene3D" id="2.40.160.10">
    <property type="entry name" value="Porin"/>
    <property type="match status" value="1"/>
</dbReference>
<proteinExistence type="predicted"/>
<comment type="caution">
    <text evidence="1">The sequence shown here is derived from an EMBL/GenBank/DDBJ whole genome shotgun (WGS) entry which is preliminary data.</text>
</comment>
<name>A0A4V2SMV6_9FLAO</name>
<dbReference type="OrthoDB" id="228981at2"/>
<dbReference type="SUPFAM" id="SSF56935">
    <property type="entry name" value="Porins"/>
    <property type="match status" value="1"/>
</dbReference>
<keyword evidence="2" id="KW-1185">Reference proteome</keyword>
<reference evidence="1 2" key="1">
    <citation type="submission" date="2019-03" db="EMBL/GenBank/DDBJ databases">
        <title>Genomic Encyclopedia of Type Strains, Phase IV (KMG-IV): sequencing the most valuable type-strain genomes for metagenomic binning, comparative biology and taxonomic classification.</title>
        <authorList>
            <person name="Goeker M."/>
        </authorList>
    </citation>
    <scope>NUCLEOTIDE SEQUENCE [LARGE SCALE GENOMIC DNA]</scope>
    <source>
        <strain evidence="1 2">DSM 14836</strain>
    </source>
</reference>
<protein>
    <submittedName>
        <fullName evidence="1">Uncharacterized protein</fullName>
    </submittedName>
</protein>
<gene>
    <name evidence="1" type="ORF">EV195_101857</name>
</gene>
<dbReference type="Proteomes" id="UP000294564">
    <property type="component" value="Unassembled WGS sequence"/>
</dbReference>
<evidence type="ECO:0000313" key="1">
    <source>
        <dbReference type="EMBL" id="TCP28676.1"/>
    </source>
</evidence>
<dbReference type="RefSeq" id="WP_132793235.1">
    <property type="nucleotide sequence ID" value="NZ_SLXM01000001.1"/>
</dbReference>
<sequence length="446" mass="49221">MKKTTTIHVLIVTLILLGNSLFAQKDSIKINTIGINSPYSYKMLDQNQDLRKINILLNEKRKGSISNNKIIVSTSLITLLDYQNSNTYSKFGYLMRHPTANNQIGKEVSEAVIHSFQLSLTASINNWITTYAELLYNPQQSFGEGTITALNRNQVQLRRAYVIFGDLNESPFYGAIGKMDAPFGQMGSVNPFTNSTMWHAFGGLSYGAQIGYTKGGLHIKLMAAQGGAQFRAMHVPVGDGTSVPSKLNNFVADINYTFNMYDQVNLKLGTSYLKGSAYCQGFPVFHFTPCEKHNPAYTFYSTLNIGNSFTAMASFAKTVHEWEGTFNPNPPLNVFEASKVSSLSVGAKYDLNNANKIKHTISGEFSNFVAGPEGAPWERQNQYVLGYQALLNNSAKLFVEIFRTEGYVPLNFISGSADNDPFPPGVTHSERDANSMGIVLGAQISF</sequence>
<dbReference type="InterPro" id="IPR023614">
    <property type="entry name" value="Porin_dom_sf"/>
</dbReference>
<organism evidence="1 2">
    <name type="scientific">Tenacibaculum skagerrakense</name>
    <dbReference type="NCBI Taxonomy" id="186571"/>
    <lineage>
        <taxon>Bacteria</taxon>
        <taxon>Pseudomonadati</taxon>
        <taxon>Bacteroidota</taxon>
        <taxon>Flavobacteriia</taxon>
        <taxon>Flavobacteriales</taxon>
        <taxon>Flavobacteriaceae</taxon>
        <taxon>Tenacibaculum</taxon>
    </lineage>
</organism>
<dbReference type="AlphaFoldDB" id="A0A4V2SMV6"/>